<sequence>MRPLLQGLQHISLLLLSPSTNHHAPSFSGQPIVSRFFDGVEIGSRVSTYASTDGGITFSVRVEIAAGRHAGLQTY</sequence>
<dbReference type="InParanoid" id="A0A5J5EZA6"/>
<name>A0A5J5EZA6_9PEZI</name>
<comment type="caution">
    <text evidence="1">The sequence shown here is derived from an EMBL/GenBank/DDBJ whole genome shotgun (WGS) entry which is preliminary data.</text>
</comment>
<gene>
    <name evidence="1" type="ORF">FN846DRAFT_944872</name>
</gene>
<dbReference type="EMBL" id="VXIS01000066">
    <property type="protein sequence ID" value="KAA8908657.1"/>
    <property type="molecule type" value="Genomic_DNA"/>
</dbReference>
<protein>
    <submittedName>
        <fullName evidence="1">Uncharacterized protein</fullName>
    </submittedName>
</protein>
<proteinExistence type="predicted"/>
<reference evidence="1 2" key="1">
    <citation type="submission" date="2019-09" db="EMBL/GenBank/DDBJ databases">
        <title>Draft genome of the ectomycorrhizal ascomycete Sphaerosporella brunnea.</title>
        <authorList>
            <consortium name="DOE Joint Genome Institute"/>
            <person name="Benucci G.M."/>
            <person name="Marozzi G."/>
            <person name="Antonielli L."/>
            <person name="Sanchez S."/>
            <person name="Marco P."/>
            <person name="Wang X."/>
            <person name="Falini L.B."/>
            <person name="Barry K."/>
            <person name="Haridas S."/>
            <person name="Lipzen A."/>
            <person name="Labutti K."/>
            <person name="Grigoriev I.V."/>
            <person name="Murat C."/>
            <person name="Martin F."/>
            <person name="Albertini E."/>
            <person name="Donnini D."/>
            <person name="Bonito G."/>
        </authorList>
    </citation>
    <scope>NUCLEOTIDE SEQUENCE [LARGE SCALE GENOMIC DNA]</scope>
    <source>
        <strain evidence="1 2">Sb_GMNB300</strain>
    </source>
</reference>
<dbReference type="AlphaFoldDB" id="A0A5J5EZA6"/>
<accession>A0A5J5EZA6</accession>
<evidence type="ECO:0000313" key="1">
    <source>
        <dbReference type="EMBL" id="KAA8908657.1"/>
    </source>
</evidence>
<organism evidence="1 2">
    <name type="scientific">Sphaerosporella brunnea</name>
    <dbReference type="NCBI Taxonomy" id="1250544"/>
    <lineage>
        <taxon>Eukaryota</taxon>
        <taxon>Fungi</taxon>
        <taxon>Dikarya</taxon>
        <taxon>Ascomycota</taxon>
        <taxon>Pezizomycotina</taxon>
        <taxon>Pezizomycetes</taxon>
        <taxon>Pezizales</taxon>
        <taxon>Pyronemataceae</taxon>
        <taxon>Sphaerosporella</taxon>
    </lineage>
</organism>
<evidence type="ECO:0000313" key="2">
    <source>
        <dbReference type="Proteomes" id="UP000326924"/>
    </source>
</evidence>
<dbReference type="Proteomes" id="UP000326924">
    <property type="component" value="Unassembled WGS sequence"/>
</dbReference>
<keyword evidence="2" id="KW-1185">Reference proteome</keyword>